<organism evidence="2">
    <name type="scientific">Gongylonema pulchrum</name>
    <dbReference type="NCBI Taxonomy" id="637853"/>
    <lineage>
        <taxon>Eukaryota</taxon>
        <taxon>Metazoa</taxon>
        <taxon>Ecdysozoa</taxon>
        <taxon>Nematoda</taxon>
        <taxon>Chromadorea</taxon>
        <taxon>Rhabditida</taxon>
        <taxon>Spirurina</taxon>
        <taxon>Spiruromorpha</taxon>
        <taxon>Spiruroidea</taxon>
        <taxon>Gongylonematidae</taxon>
        <taxon>Gongylonema</taxon>
    </lineage>
</organism>
<evidence type="ECO:0000259" key="1">
    <source>
        <dbReference type="Pfam" id="PF22669"/>
    </source>
</evidence>
<dbReference type="InterPro" id="IPR036691">
    <property type="entry name" value="Endo/exonu/phosph_ase_sf"/>
</dbReference>
<dbReference type="InterPro" id="IPR046985">
    <property type="entry name" value="IP5"/>
</dbReference>
<dbReference type="WBParaSite" id="GPUH_0000340001-mRNA-1">
    <property type="protein sequence ID" value="GPUH_0000340001-mRNA-1"/>
    <property type="gene ID" value="GPUH_0000340001"/>
</dbReference>
<dbReference type="InterPro" id="IPR000300">
    <property type="entry name" value="IPPc"/>
</dbReference>
<evidence type="ECO:0000313" key="2">
    <source>
        <dbReference type="WBParaSite" id="GPUH_0000340001-mRNA-1"/>
    </source>
</evidence>
<dbReference type="PANTHER" id="PTHR11200">
    <property type="entry name" value="INOSITOL 5-PHOSPHATASE"/>
    <property type="match status" value="1"/>
</dbReference>
<dbReference type="GO" id="GO:0004439">
    <property type="term" value="F:phosphatidylinositol-4,5-bisphosphate 5-phosphatase activity"/>
    <property type="evidence" value="ECO:0007669"/>
    <property type="project" value="TreeGrafter"/>
</dbReference>
<dbReference type="GO" id="GO:0046856">
    <property type="term" value="P:phosphatidylinositol dephosphorylation"/>
    <property type="evidence" value="ECO:0007669"/>
    <property type="project" value="InterPro"/>
</dbReference>
<dbReference type="AlphaFoldDB" id="A0A183D3V3"/>
<proteinExistence type="predicted"/>
<feature type="domain" description="Inositol polyphosphate-related phosphatase" evidence="1">
    <location>
        <begin position="1"/>
        <end position="113"/>
    </location>
</feature>
<reference evidence="2" key="1">
    <citation type="submission" date="2016-06" db="UniProtKB">
        <authorList>
            <consortium name="WormBaseParasite"/>
        </authorList>
    </citation>
    <scope>IDENTIFICATION</scope>
</reference>
<dbReference type="SUPFAM" id="SSF56219">
    <property type="entry name" value="DNase I-like"/>
    <property type="match status" value="1"/>
</dbReference>
<accession>A0A183D3V3</accession>
<dbReference type="GO" id="GO:0001726">
    <property type="term" value="C:ruffle"/>
    <property type="evidence" value="ECO:0007669"/>
    <property type="project" value="TreeGrafter"/>
</dbReference>
<protein>
    <submittedName>
        <fullName evidence="2">IPPc domain-containing protein</fullName>
    </submittedName>
</protein>
<dbReference type="Gene3D" id="3.60.10.10">
    <property type="entry name" value="Endonuclease/exonuclease/phosphatase"/>
    <property type="match status" value="1"/>
</dbReference>
<name>A0A183D3V3_9BILA</name>
<dbReference type="PANTHER" id="PTHR11200:SF275">
    <property type="entry name" value="LD06095P"/>
    <property type="match status" value="1"/>
</dbReference>
<dbReference type="Pfam" id="PF22669">
    <property type="entry name" value="Exo_endo_phos2"/>
    <property type="match status" value="1"/>
</dbReference>
<dbReference type="GO" id="GO:0005886">
    <property type="term" value="C:plasma membrane"/>
    <property type="evidence" value="ECO:0007669"/>
    <property type="project" value="TreeGrafter"/>
</dbReference>
<sequence>LNFRLRSRARVDALSLQDNEQSLLDSYFTQLLIDDELTLERCKGRVFEGFSEPYINFPPTHKFILGTNDYVNDRIPSYTDRILFYAKDESRVRPVKYDCLWEEKSSDHKPVYGIFTLRVLEQRY</sequence>
<dbReference type="GO" id="GO:0005737">
    <property type="term" value="C:cytoplasm"/>
    <property type="evidence" value="ECO:0007669"/>
    <property type="project" value="TreeGrafter"/>
</dbReference>